<name>A0A2P6AR82_9GAMM</name>
<gene>
    <name evidence="2" type="ORF">C5O18_08170</name>
</gene>
<dbReference type="InterPro" id="IPR029058">
    <property type="entry name" value="AB_hydrolase_fold"/>
</dbReference>
<dbReference type="EMBL" id="PTQZ01000221">
    <property type="protein sequence ID" value="PQA35110.1"/>
    <property type="molecule type" value="Genomic_DNA"/>
</dbReference>
<reference evidence="3" key="1">
    <citation type="submission" date="2018-02" db="EMBL/GenBank/DDBJ databases">
        <title>Genome sequencing of Solimonas sp. HR-BB.</title>
        <authorList>
            <person name="Lee Y."/>
            <person name="Jeon C.O."/>
        </authorList>
    </citation>
    <scope>NUCLEOTIDE SEQUENCE [LARGE SCALE GENOMIC DNA]</scope>
    <source>
        <strain evidence="3">HR-E</strain>
    </source>
</reference>
<feature type="non-terminal residue" evidence="2">
    <location>
        <position position="1"/>
    </location>
</feature>
<dbReference type="SUPFAM" id="SSF53474">
    <property type="entry name" value="alpha/beta-Hydrolases"/>
    <property type="match status" value="1"/>
</dbReference>
<dbReference type="InterPro" id="IPR000073">
    <property type="entry name" value="AB_hydrolase_1"/>
</dbReference>
<sequence length="238" mass="25368">DDLVAWREHLAGGTGTLDSGSAGPAASAAVDAADRAPVHLVGHDWGAVAAMTAVAGSAAGWASLGVLAIPPLQRFERAGALLPVQARQSSYMLLLQSGASPWLIRQRDCAYLRRLWHRWSPGWAFTENDFAPVRQAFSSPAVAHAATRYYRSLFTPPRAATRAFYARLRRPLATPVLALAGADDGCLHAGLLDRIVDPALFPAGVRTVTLPGCGHFLHAERPQAVLDELLTHLRATSA</sequence>
<keyword evidence="3" id="KW-1185">Reference proteome</keyword>
<comment type="caution">
    <text evidence="2">The sequence shown here is derived from an EMBL/GenBank/DDBJ whole genome shotgun (WGS) entry which is preliminary data.</text>
</comment>
<dbReference type="GO" id="GO:0016787">
    <property type="term" value="F:hydrolase activity"/>
    <property type="evidence" value="ECO:0007669"/>
    <property type="project" value="UniProtKB-KW"/>
</dbReference>
<keyword evidence="2" id="KW-0378">Hydrolase</keyword>
<evidence type="ECO:0000313" key="2">
    <source>
        <dbReference type="EMBL" id="PQA35110.1"/>
    </source>
</evidence>
<dbReference type="Proteomes" id="UP000243900">
    <property type="component" value="Unassembled WGS sequence"/>
</dbReference>
<proteinExistence type="predicted"/>
<organism evidence="2 3">
    <name type="scientific">Amnimonas aquatica</name>
    <dbReference type="NCBI Taxonomy" id="2094561"/>
    <lineage>
        <taxon>Bacteria</taxon>
        <taxon>Pseudomonadati</taxon>
        <taxon>Pseudomonadota</taxon>
        <taxon>Gammaproteobacteria</taxon>
        <taxon>Moraxellales</taxon>
        <taxon>Moraxellaceae</taxon>
        <taxon>Amnimonas</taxon>
    </lineage>
</organism>
<feature type="domain" description="AB hydrolase-1" evidence="1">
    <location>
        <begin position="27"/>
        <end position="227"/>
    </location>
</feature>
<dbReference type="AlphaFoldDB" id="A0A2P6AR82"/>
<protein>
    <submittedName>
        <fullName evidence="2">Alpha/beta hydrolase</fullName>
    </submittedName>
</protein>
<dbReference type="Gene3D" id="3.40.50.1820">
    <property type="entry name" value="alpha/beta hydrolase"/>
    <property type="match status" value="1"/>
</dbReference>
<dbReference type="OrthoDB" id="9780765at2"/>
<accession>A0A2P6AR82</accession>
<evidence type="ECO:0000313" key="3">
    <source>
        <dbReference type="Proteomes" id="UP000243900"/>
    </source>
</evidence>
<evidence type="ECO:0000259" key="1">
    <source>
        <dbReference type="Pfam" id="PF12697"/>
    </source>
</evidence>
<dbReference type="Pfam" id="PF12697">
    <property type="entry name" value="Abhydrolase_6"/>
    <property type="match status" value="1"/>
</dbReference>
<dbReference type="RefSeq" id="WP_105193045.1">
    <property type="nucleotide sequence ID" value="NZ_PTQZ01000221.1"/>
</dbReference>